<feature type="domain" description="Large ribosomal subunit protein bL25 L25" evidence="6">
    <location>
        <begin position="8"/>
        <end position="94"/>
    </location>
</feature>
<dbReference type="Pfam" id="PF01386">
    <property type="entry name" value="Ribosomal_L25p"/>
    <property type="match status" value="1"/>
</dbReference>
<reference evidence="9" key="1">
    <citation type="journal article" date="2019" name="Int. J. Syst. Evol. Microbiol.">
        <title>The Global Catalogue of Microorganisms (GCM) 10K type strain sequencing project: providing services to taxonomists for standard genome sequencing and annotation.</title>
        <authorList>
            <consortium name="The Broad Institute Genomics Platform"/>
            <consortium name="The Broad Institute Genome Sequencing Center for Infectious Disease"/>
            <person name="Wu L."/>
            <person name="Ma J."/>
        </authorList>
    </citation>
    <scope>NUCLEOTIDE SEQUENCE [LARGE SCALE GENOMIC DNA]</scope>
    <source>
        <strain evidence="9">CGMCC 1.19062</strain>
    </source>
</reference>
<evidence type="ECO:0000259" key="6">
    <source>
        <dbReference type="Pfam" id="PF01386"/>
    </source>
</evidence>
<dbReference type="InterPro" id="IPR001021">
    <property type="entry name" value="Ribosomal_bL25_long"/>
</dbReference>
<dbReference type="NCBIfam" id="TIGR00731">
    <property type="entry name" value="bL25_bact_ctc"/>
    <property type="match status" value="1"/>
</dbReference>
<dbReference type="InterPro" id="IPR020930">
    <property type="entry name" value="Ribosomal_uL5_bac-type"/>
</dbReference>
<dbReference type="SUPFAM" id="SSF50715">
    <property type="entry name" value="Ribosomal protein L25-like"/>
    <property type="match status" value="1"/>
</dbReference>
<dbReference type="HAMAP" id="MF_01334">
    <property type="entry name" value="Ribosomal_bL25_CTC"/>
    <property type="match status" value="1"/>
</dbReference>
<keyword evidence="4 5" id="KW-0687">Ribonucleoprotein</keyword>
<dbReference type="PANTHER" id="PTHR33284:SF1">
    <property type="entry name" value="RIBOSOMAL PROTEIN L25_GLN-TRNA SYNTHETASE, ANTI-CODON-BINDING DOMAIN-CONTAINING PROTEIN"/>
    <property type="match status" value="1"/>
</dbReference>
<dbReference type="Pfam" id="PF14693">
    <property type="entry name" value="Ribosomal_TL5_C"/>
    <property type="match status" value="1"/>
</dbReference>
<dbReference type="InterPro" id="IPR011035">
    <property type="entry name" value="Ribosomal_bL25/Gln-tRNA_synth"/>
</dbReference>
<evidence type="ECO:0000313" key="8">
    <source>
        <dbReference type="EMBL" id="MFD2261368.1"/>
    </source>
</evidence>
<gene>
    <name evidence="5" type="primary">rplY</name>
    <name evidence="5" type="synonym">ctc</name>
    <name evidence="8" type="ORF">ACFSM5_00615</name>
</gene>
<name>A0ABW5DJW2_9PROT</name>
<evidence type="ECO:0000313" key="9">
    <source>
        <dbReference type="Proteomes" id="UP001597295"/>
    </source>
</evidence>
<proteinExistence type="inferred from homology"/>
<evidence type="ECO:0000256" key="3">
    <source>
        <dbReference type="ARBA" id="ARBA00022980"/>
    </source>
</evidence>
<dbReference type="InterPro" id="IPR020057">
    <property type="entry name" value="Ribosomal_bL25_b-dom"/>
</dbReference>
<dbReference type="EMBL" id="JBHUIP010000001">
    <property type="protein sequence ID" value="MFD2261368.1"/>
    <property type="molecule type" value="Genomic_DNA"/>
</dbReference>
<keyword evidence="2 5" id="KW-0694">RNA-binding</keyword>
<keyword evidence="3 5" id="KW-0689">Ribosomal protein</keyword>
<comment type="subunit">
    <text evidence="5">Part of the 50S ribosomal subunit; part of the 5S rRNA/L5/L18/L25 subcomplex. Contacts the 5S rRNA. Binds to the 5S rRNA independently of L5 and L18.</text>
</comment>
<dbReference type="Proteomes" id="UP001597295">
    <property type="component" value="Unassembled WGS sequence"/>
</dbReference>
<dbReference type="CDD" id="cd00495">
    <property type="entry name" value="Ribosomal_L25_TL5_CTC"/>
    <property type="match status" value="1"/>
</dbReference>
<dbReference type="GO" id="GO:0005840">
    <property type="term" value="C:ribosome"/>
    <property type="evidence" value="ECO:0007669"/>
    <property type="project" value="UniProtKB-KW"/>
</dbReference>
<dbReference type="NCBIfam" id="NF004612">
    <property type="entry name" value="PRK05943.1"/>
    <property type="match status" value="1"/>
</dbReference>
<dbReference type="PANTHER" id="PTHR33284">
    <property type="entry name" value="RIBOSOMAL PROTEIN L25/GLN-TRNA SYNTHETASE, ANTI-CODON-BINDING DOMAIN-CONTAINING PROTEIN"/>
    <property type="match status" value="1"/>
</dbReference>
<dbReference type="InterPro" id="IPR037121">
    <property type="entry name" value="Ribosomal_bL25_C"/>
</dbReference>
<evidence type="ECO:0000256" key="4">
    <source>
        <dbReference type="ARBA" id="ARBA00023274"/>
    </source>
</evidence>
<dbReference type="NCBIfam" id="NF004128">
    <property type="entry name" value="PRK05618.1-2"/>
    <property type="match status" value="1"/>
</dbReference>
<evidence type="ECO:0000259" key="7">
    <source>
        <dbReference type="Pfam" id="PF14693"/>
    </source>
</evidence>
<keyword evidence="9" id="KW-1185">Reference proteome</keyword>
<dbReference type="InterPro" id="IPR029751">
    <property type="entry name" value="Ribosomal_L25_dom"/>
</dbReference>
<keyword evidence="1 5" id="KW-0699">rRNA-binding</keyword>
<evidence type="ECO:0000256" key="5">
    <source>
        <dbReference type="HAMAP-Rule" id="MF_01334"/>
    </source>
</evidence>
<organism evidence="8 9">
    <name type="scientific">Lacibacterium aquatile</name>
    <dbReference type="NCBI Taxonomy" id="1168082"/>
    <lineage>
        <taxon>Bacteria</taxon>
        <taxon>Pseudomonadati</taxon>
        <taxon>Pseudomonadota</taxon>
        <taxon>Alphaproteobacteria</taxon>
        <taxon>Rhodospirillales</taxon>
        <taxon>Rhodospirillaceae</taxon>
    </lineage>
</organism>
<dbReference type="Gene3D" id="2.170.120.20">
    <property type="entry name" value="Ribosomal protein L25, beta domain"/>
    <property type="match status" value="1"/>
</dbReference>
<comment type="function">
    <text evidence="5">This is one of the proteins that binds to the 5S RNA in the ribosome where it forms part of the central protuberance.</text>
</comment>
<feature type="domain" description="Large ribosomal subunit protein bL25 beta" evidence="7">
    <location>
        <begin position="103"/>
        <end position="187"/>
    </location>
</feature>
<comment type="similarity">
    <text evidence="5">Belongs to the bacterial ribosomal protein bL25 family. CTC subfamily.</text>
</comment>
<evidence type="ECO:0000256" key="2">
    <source>
        <dbReference type="ARBA" id="ARBA00022884"/>
    </source>
</evidence>
<dbReference type="Gene3D" id="2.40.240.10">
    <property type="entry name" value="Ribosomal Protein L25, Chain P"/>
    <property type="match status" value="1"/>
</dbReference>
<comment type="caution">
    <text evidence="8">The sequence shown here is derived from an EMBL/GenBank/DDBJ whole genome shotgun (WGS) entry which is preliminary data.</text>
</comment>
<sequence>MSQVSVFNAEARDRAGKGAARAVRRAGRIPAVIYGNKQEPLMISLEPRELTKELHRGGFYSRLFDITVDGKKHRALARDVQFHPVTDVPEHVDFLRISADSTIRVNVPVHFVNQEKSPGIKKGGLLNIVLHAVELEVAAADIPDHLTVDLSKYDINASIHISMIEIPKSAKLLHAETDFTVATIVPQSGAAEA</sequence>
<dbReference type="InterPro" id="IPR020056">
    <property type="entry name" value="Rbsml_bL25/Gln-tRNA_synth_N"/>
</dbReference>
<dbReference type="RefSeq" id="WP_379874031.1">
    <property type="nucleotide sequence ID" value="NZ_JBHUIP010000001.1"/>
</dbReference>
<protein>
    <recommendedName>
        <fullName evidence="5">Large ribosomal subunit protein bL25</fullName>
    </recommendedName>
    <alternativeName>
        <fullName evidence="5">General stress protein CTC</fullName>
    </alternativeName>
</protein>
<accession>A0ABW5DJW2</accession>
<evidence type="ECO:0000256" key="1">
    <source>
        <dbReference type="ARBA" id="ARBA00022730"/>
    </source>
</evidence>